<dbReference type="PANTHER" id="PTHR13096:SF8">
    <property type="entry name" value="RIBOSOMAL OXYGENASE 1"/>
    <property type="match status" value="1"/>
</dbReference>
<comment type="caution">
    <text evidence="6">The sequence shown here is derived from an EMBL/GenBank/DDBJ whole genome shotgun (WGS) entry which is preliminary data.</text>
</comment>
<evidence type="ECO:0000259" key="5">
    <source>
        <dbReference type="PROSITE" id="PS51184"/>
    </source>
</evidence>
<dbReference type="InterPro" id="IPR003347">
    <property type="entry name" value="JmjC_dom"/>
</dbReference>
<organism evidence="6 7">
    <name type="scientific">Polarella glacialis</name>
    <name type="common">Dinoflagellate</name>
    <dbReference type="NCBI Taxonomy" id="89957"/>
    <lineage>
        <taxon>Eukaryota</taxon>
        <taxon>Sar</taxon>
        <taxon>Alveolata</taxon>
        <taxon>Dinophyceae</taxon>
        <taxon>Suessiales</taxon>
        <taxon>Suessiaceae</taxon>
        <taxon>Polarella</taxon>
    </lineage>
</organism>
<keyword evidence="1 3" id="KW-0479">Metal-binding</keyword>
<keyword evidence="3" id="KW-0223">Dioxygenase</keyword>
<name>A0A813D714_POLGL</name>
<dbReference type="AlphaFoldDB" id="A0A813D714"/>
<protein>
    <recommendedName>
        <fullName evidence="3">Bifunctional lysine-specific demethylase and histidyl-hydroxylase</fullName>
        <ecNumber evidence="3">1.14.11.-</ecNumber>
    </recommendedName>
</protein>
<sequence>AMAAAAAAAHSMPPGAPRWWSYLEGDCCPISLTPLEEMTFDPFGVLGTSTENPDALPTKGIWGKAAADEVRKDGQAVHWFDGMFLASFLVSSGMLIDPVNRRNLSRGEARADRAKAGAGTGTGTAAHHNNNNKSASTAAGSRGIAGCGQMARVAAGATCIAGLAAQYLHRCVLLPDYYEVLGLCRDEPAAAVSEAFYSLTKRRAAALEHVLMQEAFHVLSRPQLRARYDAEHYWTWPGRGQLTTLLASVMGGDSSDELRSRRWEAASAELVRQVQAELGVASAGQDALSSCPAASGRGAKGDGSDTTCSNTSGAEAGNPWHHFFQVLAASKTFRQDIWQRRPFVFGTSEAPLEGAQQLFKTACVHWSRLQSLLEENEDVDIVHFSEAVSEGKQKSWTESQNVHVNHVEAAMRRATIFINYAWALVPNSATVNEAIVEILGLPSNTNLYVTEPGLRFDSVPHSDQQDVFVLQCEGRKQWKVWSPPKLLPTWHQRGKDGDELNPDALGPPLLEVVLEPFQGLYLPLGFAHTTSTDHGSIGYDSGSGKGDRSLHLTVGVETISAGLTTAVFLKCALSVAALPAAAAAKSSLAEHFMALVERDIDFRRPLPLGFLAEPESDFATVLGLRATELLARLRVCEFPVLELFETSAFC</sequence>
<dbReference type="PROSITE" id="PS51184">
    <property type="entry name" value="JMJC"/>
    <property type="match status" value="1"/>
</dbReference>
<keyword evidence="3" id="KW-0804">Transcription</keyword>
<dbReference type="Gene3D" id="2.60.120.650">
    <property type="entry name" value="Cupin"/>
    <property type="match status" value="1"/>
</dbReference>
<feature type="domain" description="JmjC" evidence="5">
    <location>
        <begin position="414"/>
        <end position="573"/>
    </location>
</feature>
<keyword evidence="2 3" id="KW-0408">Iron</keyword>
<dbReference type="GO" id="GO:0051864">
    <property type="term" value="F:histone H3K36 demethylase activity"/>
    <property type="evidence" value="ECO:0007669"/>
    <property type="project" value="TreeGrafter"/>
</dbReference>
<dbReference type="EMBL" id="CAJNNV010000247">
    <property type="protein sequence ID" value="CAE8581939.1"/>
    <property type="molecule type" value="Genomic_DNA"/>
</dbReference>
<feature type="region of interest" description="Disordered" evidence="4">
    <location>
        <begin position="106"/>
        <end position="139"/>
    </location>
</feature>
<dbReference type="SUPFAM" id="SSF51197">
    <property type="entry name" value="Clavaminate synthase-like"/>
    <property type="match status" value="1"/>
</dbReference>
<keyword evidence="3" id="KW-0805">Transcription regulation</keyword>
<dbReference type="GO" id="GO:0005730">
    <property type="term" value="C:nucleolus"/>
    <property type="evidence" value="ECO:0007669"/>
    <property type="project" value="TreeGrafter"/>
</dbReference>
<evidence type="ECO:0000256" key="1">
    <source>
        <dbReference type="ARBA" id="ARBA00022723"/>
    </source>
</evidence>
<dbReference type="InterPro" id="IPR036869">
    <property type="entry name" value="J_dom_sf"/>
</dbReference>
<dbReference type="Pfam" id="PF08007">
    <property type="entry name" value="JmjC_2"/>
    <property type="match status" value="1"/>
</dbReference>
<evidence type="ECO:0000256" key="4">
    <source>
        <dbReference type="SAM" id="MobiDB-lite"/>
    </source>
</evidence>
<dbReference type="SUPFAM" id="SSF46565">
    <property type="entry name" value="Chaperone J-domain"/>
    <property type="match status" value="1"/>
</dbReference>
<evidence type="ECO:0000256" key="2">
    <source>
        <dbReference type="ARBA" id="ARBA00023004"/>
    </source>
</evidence>
<dbReference type="GO" id="GO:0032453">
    <property type="term" value="F:histone H3K4 demethylase activity"/>
    <property type="evidence" value="ECO:0007669"/>
    <property type="project" value="TreeGrafter"/>
</dbReference>
<dbReference type="EC" id="1.14.11.-" evidence="3"/>
<comment type="subcellular location">
    <subcellularLocation>
        <location evidence="3">Nucleus</location>
    </subcellularLocation>
</comment>
<keyword evidence="3" id="KW-0539">Nucleus</keyword>
<gene>
    <name evidence="6" type="ORF">PGLA1383_LOCUS947</name>
</gene>
<reference evidence="6" key="1">
    <citation type="submission" date="2021-02" db="EMBL/GenBank/DDBJ databases">
        <authorList>
            <person name="Dougan E. K."/>
            <person name="Rhodes N."/>
            <person name="Thang M."/>
            <person name="Chan C."/>
        </authorList>
    </citation>
    <scope>NUCLEOTIDE SEQUENCE</scope>
</reference>
<comment type="function">
    <text evidence="3">Oxygenase that can act as both a histone lysine demethylase and a ribosomal histidine hydroxylase.</text>
</comment>
<keyword evidence="7" id="KW-1185">Reference proteome</keyword>
<feature type="region of interest" description="Disordered" evidence="4">
    <location>
        <begin position="291"/>
        <end position="312"/>
    </location>
</feature>
<comment type="cofactor">
    <cofactor evidence="3">
        <name>Fe(2+)</name>
        <dbReference type="ChEBI" id="CHEBI:29033"/>
    </cofactor>
    <text evidence="3">Binds 1 Fe(2+) ion per subunit.</text>
</comment>
<dbReference type="PANTHER" id="PTHR13096">
    <property type="entry name" value="MINA53 MYC INDUCED NUCLEAR ANTIGEN"/>
    <property type="match status" value="1"/>
</dbReference>
<dbReference type="OrthoDB" id="425950at2759"/>
<dbReference type="Proteomes" id="UP000654075">
    <property type="component" value="Unassembled WGS sequence"/>
</dbReference>
<dbReference type="InterPro" id="IPR039994">
    <property type="entry name" value="NO66-like"/>
</dbReference>
<proteinExistence type="inferred from homology"/>
<evidence type="ECO:0000256" key="3">
    <source>
        <dbReference type="RuleBase" id="RU366061"/>
    </source>
</evidence>
<feature type="compositionally biased region" description="Basic and acidic residues" evidence="4">
    <location>
        <begin position="106"/>
        <end position="115"/>
    </location>
</feature>
<evidence type="ECO:0000313" key="7">
    <source>
        <dbReference type="Proteomes" id="UP000654075"/>
    </source>
</evidence>
<dbReference type="GO" id="GO:0005506">
    <property type="term" value="F:iron ion binding"/>
    <property type="evidence" value="ECO:0007669"/>
    <property type="project" value="UniProtKB-UniRule"/>
</dbReference>
<feature type="non-terminal residue" evidence="6">
    <location>
        <position position="1"/>
    </location>
</feature>
<comment type="similarity">
    <text evidence="3">Belongs to the ROX family.</text>
</comment>
<feature type="compositionally biased region" description="Low complexity" evidence="4">
    <location>
        <begin position="123"/>
        <end position="139"/>
    </location>
</feature>
<keyword evidence="3" id="KW-0560">Oxidoreductase</keyword>
<accession>A0A813D714</accession>
<evidence type="ECO:0000313" key="6">
    <source>
        <dbReference type="EMBL" id="CAE8581939.1"/>
    </source>
</evidence>